<accession>A0A4U9EJZ9</accession>
<dbReference type="EMBL" id="CAAKMV010000121">
    <property type="protein sequence ID" value="VIO55809.1"/>
    <property type="molecule type" value="Genomic_DNA"/>
</dbReference>
<proteinExistence type="predicted"/>
<dbReference type="AlphaFoldDB" id="A0A4U9EJZ9"/>
<evidence type="ECO:0000313" key="1">
    <source>
        <dbReference type="EMBL" id="VIO55809.1"/>
    </source>
</evidence>
<gene>
    <name evidence="1" type="ORF">FUG_LOCUS179117</name>
</gene>
<organism evidence="1">
    <name type="scientific">Gibberella zeae</name>
    <name type="common">Wheat head blight fungus</name>
    <name type="synonym">Fusarium graminearum</name>
    <dbReference type="NCBI Taxonomy" id="5518"/>
    <lineage>
        <taxon>Eukaryota</taxon>
        <taxon>Fungi</taxon>
        <taxon>Dikarya</taxon>
        <taxon>Ascomycota</taxon>
        <taxon>Pezizomycotina</taxon>
        <taxon>Sordariomycetes</taxon>
        <taxon>Hypocreomycetidae</taxon>
        <taxon>Hypocreales</taxon>
        <taxon>Nectriaceae</taxon>
        <taxon>Fusarium</taxon>
    </lineage>
</organism>
<protein>
    <submittedName>
        <fullName evidence="1">Uncharacterized protein</fullName>
    </submittedName>
</protein>
<reference evidence="1" key="1">
    <citation type="submission" date="2019-04" db="EMBL/GenBank/DDBJ databases">
        <authorList>
            <person name="Melise S."/>
            <person name="Noan J."/>
            <person name="Okalmin O."/>
        </authorList>
    </citation>
    <scope>NUCLEOTIDE SEQUENCE</scope>
    <source>
        <strain evidence="1">FN9</strain>
    </source>
</reference>
<sequence>MMASQGKCNSVQGPLLLVGLDSTYPGQGGSRCPIPSVYRVTWRKQPVAELCGPIQLTESTMWSMLQSENVAIAGEQLCNIPKPHGILRRSMGSIGIQIPSNVMQFDPASGL</sequence>
<name>A0A4U9EJZ9_GIBZA</name>